<proteinExistence type="predicted"/>
<organism evidence="1 2">
    <name type="scientific">Fonsecaea erecta</name>
    <dbReference type="NCBI Taxonomy" id="1367422"/>
    <lineage>
        <taxon>Eukaryota</taxon>
        <taxon>Fungi</taxon>
        <taxon>Dikarya</taxon>
        <taxon>Ascomycota</taxon>
        <taxon>Pezizomycotina</taxon>
        <taxon>Eurotiomycetes</taxon>
        <taxon>Chaetothyriomycetidae</taxon>
        <taxon>Chaetothyriales</taxon>
        <taxon>Herpotrichiellaceae</taxon>
        <taxon>Fonsecaea</taxon>
    </lineage>
</organism>
<evidence type="ECO:0000313" key="2">
    <source>
        <dbReference type="Proteomes" id="UP000078343"/>
    </source>
</evidence>
<dbReference type="GeneID" id="30014170"/>
<keyword evidence="2" id="KW-1185">Reference proteome</keyword>
<name>A0A178Z7T8_9EURO</name>
<accession>A0A178Z7T8</accession>
<dbReference type="Proteomes" id="UP000078343">
    <property type="component" value="Unassembled WGS sequence"/>
</dbReference>
<dbReference type="InterPro" id="IPR038883">
    <property type="entry name" value="AN11006-like"/>
</dbReference>
<sequence length="268" mass="30644">MALPWFQLPAEIRNKIYEYAFESLVFTPLQPPSNVDGPKPRRPHSTAFASLAVCRKWQSEVTPYLLPRATFDFTDHPGDPPPQLLSATTQAACAVMRHVVILETHCFSTDWLHDVLGKMAHLQTVTIRKLRKTGPVDGSVFDGPRLTQDFIERVKCNPVKTLLTGYRFDHIYIKEMLKGRQGWQERRLLLEGTLWLGDNAEDVHSKFAIDLDSWRVRIEGVLEGGTVYEVQATEPVPVKPARFEDEEGMFEYLISQHWASLQHSQGIY</sequence>
<evidence type="ECO:0000313" key="1">
    <source>
        <dbReference type="EMBL" id="OAP55850.1"/>
    </source>
</evidence>
<dbReference type="AlphaFoldDB" id="A0A178Z7T8"/>
<comment type="caution">
    <text evidence="1">The sequence shown here is derived from an EMBL/GenBank/DDBJ whole genome shotgun (WGS) entry which is preliminary data.</text>
</comment>
<dbReference type="PANTHER" id="PTHR42085:SF1">
    <property type="entry name" value="F-BOX DOMAIN-CONTAINING PROTEIN"/>
    <property type="match status" value="1"/>
</dbReference>
<reference evidence="1 2" key="1">
    <citation type="submission" date="2016-04" db="EMBL/GenBank/DDBJ databases">
        <title>Draft genome of Fonsecaea erecta CBS 125763.</title>
        <authorList>
            <person name="Weiss V.A."/>
            <person name="Vicente V.A."/>
            <person name="Raittz R.T."/>
            <person name="Moreno L.F."/>
            <person name="De Souza E.M."/>
            <person name="Pedrosa F.O."/>
            <person name="Steffens M.B."/>
            <person name="Faoro H."/>
            <person name="Tadra-Sfeir M.Z."/>
            <person name="Najafzadeh M.J."/>
            <person name="Felipe M.S."/>
            <person name="Teixeira M."/>
            <person name="Sun J."/>
            <person name="Xi L."/>
            <person name="Gomes R."/>
            <person name="De Azevedo C.M."/>
            <person name="Salgado C.G."/>
            <person name="Da Silva M.B."/>
            <person name="Nascimento M.F."/>
            <person name="Queiroz-Telles F."/>
            <person name="Attili D.S."/>
            <person name="Gorbushina A."/>
        </authorList>
    </citation>
    <scope>NUCLEOTIDE SEQUENCE [LARGE SCALE GENOMIC DNA]</scope>
    <source>
        <strain evidence="1 2">CBS 125763</strain>
    </source>
</reference>
<dbReference type="EMBL" id="LVYI01000010">
    <property type="protein sequence ID" value="OAP55850.1"/>
    <property type="molecule type" value="Genomic_DNA"/>
</dbReference>
<dbReference type="RefSeq" id="XP_018689217.1">
    <property type="nucleotide sequence ID" value="XM_018841508.1"/>
</dbReference>
<gene>
    <name evidence="1" type="ORF">AYL99_10002</name>
</gene>
<dbReference type="PANTHER" id="PTHR42085">
    <property type="entry name" value="F-BOX DOMAIN-CONTAINING PROTEIN"/>
    <property type="match status" value="1"/>
</dbReference>
<protein>
    <submittedName>
        <fullName evidence="1">Uncharacterized protein</fullName>
    </submittedName>
</protein>
<dbReference type="OrthoDB" id="62952at2759"/>